<gene>
    <name evidence="1" type="ORF">LCGC14_3112770</name>
</gene>
<name>A0A0F8W4Z6_9ZZZZ</name>
<evidence type="ECO:0000313" key="1">
    <source>
        <dbReference type="EMBL" id="KKK51653.1"/>
    </source>
</evidence>
<protein>
    <submittedName>
        <fullName evidence="1">Uncharacterized protein</fullName>
    </submittedName>
</protein>
<proteinExistence type="predicted"/>
<reference evidence="1" key="1">
    <citation type="journal article" date="2015" name="Nature">
        <title>Complex archaea that bridge the gap between prokaryotes and eukaryotes.</title>
        <authorList>
            <person name="Spang A."/>
            <person name="Saw J.H."/>
            <person name="Jorgensen S.L."/>
            <person name="Zaremba-Niedzwiedzka K."/>
            <person name="Martijn J."/>
            <person name="Lind A.E."/>
            <person name="van Eijk R."/>
            <person name="Schleper C."/>
            <person name="Guy L."/>
            <person name="Ettema T.J."/>
        </authorList>
    </citation>
    <scope>NUCLEOTIDE SEQUENCE</scope>
</reference>
<feature type="non-terminal residue" evidence="1">
    <location>
        <position position="1"/>
    </location>
</feature>
<accession>A0A0F8W4Z6</accession>
<dbReference type="EMBL" id="LAZR01067402">
    <property type="protein sequence ID" value="KKK51653.1"/>
    <property type="molecule type" value="Genomic_DNA"/>
</dbReference>
<comment type="caution">
    <text evidence="1">The sequence shown here is derived from an EMBL/GenBank/DDBJ whole genome shotgun (WGS) entry which is preliminary data.</text>
</comment>
<dbReference type="AlphaFoldDB" id="A0A0F8W4Z6"/>
<organism evidence="1">
    <name type="scientific">marine sediment metagenome</name>
    <dbReference type="NCBI Taxonomy" id="412755"/>
    <lineage>
        <taxon>unclassified sequences</taxon>
        <taxon>metagenomes</taxon>
        <taxon>ecological metagenomes</taxon>
    </lineage>
</organism>
<sequence>EAKRDARNEDATFWARERAKQRKKEAEDRQAIADFWNAYRKASAKLAEDSRPSNLNFGLL</sequence>